<evidence type="ECO:0000313" key="3">
    <source>
        <dbReference type="EMBL" id="GGJ90693.1"/>
    </source>
</evidence>
<reference evidence="3" key="1">
    <citation type="journal article" date="2014" name="Int. J. Syst. Evol. Microbiol.">
        <title>Complete genome sequence of Corynebacterium casei LMG S-19264T (=DSM 44701T), isolated from a smear-ripened cheese.</title>
        <authorList>
            <consortium name="US DOE Joint Genome Institute (JGI-PGF)"/>
            <person name="Walter F."/>
            <person name="Albersmeier A."/>
            <person name="Kalinowski J."/>
            <person name="Ruckert C."/>
        </authorList>
    </citation>
    <scope>NUCLEOTIDE SEQUENCE</scope>
    <source>
        <strain evidence="3">JCM 3090</strain>
    </source>
</reference>
<organism evidence="3 4">
    <name type="scientific">Pilimelia anulata</name>
    <dbReference type="NCBI Taxonomy" id="53371"/>
    <lineage>
        <taxon>Bacteria</taxon>
        <taxon>Bacillati</taxon>
        <taxon>Actinomycetota</taxon>
        <taxon>Actinomycetes</taxon>
        <taxon>Micromonosporales</taxon>
        <taxon>Micromonosporaceae</taxon>
        <taxon>Pilimelia</taxon>
    </lineage>
</organism>
<protein>
    <submittedName>
        <fullName evidence="3">Uncharacterized protein</fullName>
    </submittedName>
</protein>
<keyword evidence="4" id="KW-1185">Reference proteome</keyword>
<keyword evidence="1" id="KW-1133">Transmembrane helix</keyword>
<dbReference type="AlphaFoldDB" id="A0A8J3F902"/>
<evidence type="ECO:0000256" key="2">
    <source>
        <dbReference type="SAM" id="SignalP"/>
    </source>
</evidence>
<feature type="transmembrane region" description="Helical" evidence="1">
    <location>
        <begin position="41"/>
        <end position="62"/>
    </location>
</feature>
<evidence type="ECO:0000313" key="4">
    <source>
        <dbReference type="Proteomes" id="UP000649739"/>
    </source>
</evidence>
<gene>
    <name evidence="3" type="ORF">GCM10010123_20710</name>
</gene>
<comment type="caution">
    <text evidence="3">The sequence shown here is derived from an EMBL/GenBank/DDBJ whole genome shotgun (WGS) entry which is preliminary data.</text>
</comment>
<feature type="transmembrane region" description="Helical" evidence="1">
    <location>
        <begin position="93"/>
        <end position="113"/>
    </location>
</feature>
<dbReference type="EMBL" id="BMQB01000004">
    <property type="protein sequence ID" value="GGJ90693.1"/>
    <property type="molecule type" value="Genomic_DNA"/>
</dbReference>
<reference evidence="3" key="2">
    <citation type="submission" date="2020-09" db="EMBL/GenBank/DDBJ databases">
        <authorList>
            <person name="Sun Q."/>
            <person name="Ohkuma M."/>
        </authorList>
    </citation>
    <scope>NUCLEOTIDE SEQUENCE</scope>
    <source>
        <strain evidence="3">JCM 3090</strain>
    </source>
</reference>
<accession>A0A8J3F902</accession>
<feature type="signal peptide" evidence="2">
    <location>
        <begin position="1"/>
        <end position="29"/>
    </location>
</feature>
<keyword evidence="1" id="KW-0472">Membrane</keyword>
<evidence type="ECO:0000256" key="1">
    <source>
        <dbReference type="SAM" id="Phobius"/>
    </source>
</evidence>
<keyword evidence="1" id="KW-0812">Transmembrane</keyword>
<name>A0A8J3F902_9ACTN</name>
<sequence length="127" mass="13366">MRPYTLVGRSGLVLGMVLAALWVASPAQAFAHNAIKNPYLHALFDGLTLAVVTAPLWSAYLWGRGRRSLLLALIGAVQVPVAVIAFVPIDSPVLHAILLPLALIITVASVVAVRRADAVPEPAPAPH</sequence>
<keyword evidence="2" id="KW-0732">Signal</keyword>
<dbReference type="Proteomes" id="UP000649739">
    <property type="component" value="Unassembled WGS sequence"/>
</dbReference>
<feature type="chain" id="PRO_5035165103" evidence="2">
    <location>
        <begin position="30"/>
        <end position="127"/>
    </location>
</feature>
<proteinExistence type="predicted"/>
<feature type="transmembrane region" description="Helical" evidence="1">
    <location>
        <begin position="69"/>
        <end position="87"/>
    </location>
</feature>